<dbReference type="EMBL" id="CAJPVJ010027919">
    <property type="protein sequence ID" value="CAG2179602.1"/>
    <property type="molecule type" value="Genomic_DNA"/>
</dbReference>
<evidence type="ECO:0000259" key="1">
    <source>
        <dbReference type="PROSITE" id="PS50208"/>
    </source>
</evidence>
<sequence>MRSGQSRWFPMDGIPRGKALIFVSIMELLPEANRFASIFGQLYFDVEIHAIKLCGQMVTVLKDVSQKEYPDNALIVMYIGHGCDERIWISNEEQKRICEIVDIFSGNNCHDTFDRKPKIFIFNCCRHNNMMATPMATNINTEQRLLVFDMSSIDTNWYNQNTRTYICYSCVETLEELGQRPEIRQFMVTRD</sequence>
<dbReference type="Gene3D" id="3.40.50.1460">
    <property type="match status" value="1"/>
</dbReference>
<dbReference type="SUPFAM" id="SSF52129">
    <property type="entry name" value="Caspase-like"/>
    <property type="match status" value="1"/>
</dbReference>
<dbReference type="GO" id="GO:0006508">
    <property type="term" value="P:proteolysis"/>
    <property type="evidence" value="ECO:0007669"/>
    <property type="project" value="InterPro"/>
</dbReference>
<proteinExistence type="predicted"/>
<feature type="domain" description="Caspase family p20" evidence="1">
    <location>
        <begin position="31"/>
        <end position="129"/>
    </location>
</feature>
<feature type="non-terminal residue" evidence="2">
    <location>
        <position position="1"/>
    </location>
</feature>
<dbReference type="Pfam" id="PF00656">
    <property type="entry name" value="Peptidase_C14"/>
    <property type="match status" value="1"/>
</dbReference>
<dbReference type="GO" id="GO:0004197">
    <property type="term" value="F:cysteine-type endopeptidase activity"/>
    <property type="evidence" value="ECO:0007669"/>
    <property type="project" value="InterPro"/>
</dbReference>
<name>A0A7R9MN64_9ACAR</name>
<dbReference type="AlphaFoldDB" id="A0A7R9MN64"/>
<keyword evidence="3" id="KW-1185">Reference proteome</keyword>
<protein>
    <recommendedName>
        <fullName evidence="1">Caspase family p20 domain-containing protein</fullName>
    </recommendedName>
</protein>
<evidence type="ECO:0000313" key="2">
    <source>
        <dbReference type="EMBL" id="CAD7662466.1"/>
    </source>
</evidence>
<dbReference type="InterPro" id="IPR001309">
    <property type="entry name" value="Pept_C14_p20"/>
</dbReference>
<organism evidence="2">
    <name type="scientific">Oppiella nova</name>
    <dbReference type="NCBI Taxonomy" id="334625"/>
    <lineage>
        <taxon>Eukaryota</taxon>
        <taxon>Metazoa</taxon>
        <taxon>Ecdysozoa</taxon>
        <taxon>Arthropoda</taxon>
        <taxon>Chelicerata</taxon>
        <taxon>Arachnida</taxon>
        <taxon>Acari</taxon>
        <taxon>Acariformes</taxon>
        <taxon>Sarcoptiformes</taxon>
        <taxon>Oribatida</taxon>
        <taxon>Brachypylina</taxon>
        <taxon>Oppioidea</taxon>
        <taxon>Oppiidae</taxon>
        <taxon>Oppiella</taxon>
    </lineage>
</organism>
<gene>
    <name evidence="2" type="ORF">ONB1V03_LOCUS19026</name>
</gene>
<accession>A0A7R9MN64</accession>
<dbReference type="InterPro" id="IPR029030">
    <property type="entry name" value="Caspase-like_dom_sf"/>
</dbReference>
<dbReference type="EMBL" id="OC942744">
    <property type="protein sequence ID" value="CAD7662466.1"/>
    <property type="molecule type" value="Genomic_DNA"/>
</dbReference>
<dbReference type="PROSITE" id="PS50208">
    <property type="entry name" value="CASPASE_P20"/>
    <property type="match status" value="1"/>
</dbReference>
<reference evidence="2" key="1">
    <citation type="submission" date="2020-11" db="EMBL/GenBank/DDBJ databases">
        <authorList>
            <person name="Tran Van P."/>
        </authorList>
    </citation>
    <scope>NUCLEOTIDE SEQUENCE</scope>
</reference>
<dbReference type="Proteomes" id="UP000728032">
    <property type="component" value="Unassembled WGS sequence"/>
</dbReference>
<evidence type="ECO:0000313" key="3">
    <source>
        <dbReference type="Proteomes" id="UP000728032"/>
    </source>
</evidence>
<dbReference type="InterPro" id="IPR011600">
    <property type="entry name" value="Pept_C14_caspase"/>
</dbReference>